<feature type="compositionally biased region" description="Basic and acidic residues" evidence="5">
    <location>
        <begin position="169"/>
        <end position="189"/>
    </location>
</feature>
<feature type="region of interest" description="Disordered" evidence="5">
    <location>
        <begin position="250"/>
        <end position="361"/>
    </location>
</feature>
<evidence type="ECO:0000256" key="5">
    <source>
        <dbReference type="SAM" id="MobiDB-lite"/>
    </source>
</evidence>
<keyword evidence="3" id="KW-0862">Zinc</keyword>
<feature type="compositionally biased region" description="Basic and acidic residues" evidence="5">
    <location>
        <begin position="262"/>
        <end position="291"/>
    </location>
</feature>
<dbReference type="Gene3D" id="4.10.1060.10">
    <property type="entry name" value="Zinc finger, RanBP2-type"/>
    <property type="match status" value="1"/>
</dbReference>
<dbReference type="PROSITE" id="PS50199">
    <property type="entry name" value="ZF_RANBP2_2"/>
    <property type="match status" value="1"/>
</dbReference>
<accession>A0A9W8HYQ9</accession>
<dbReference type="Proteomes" id="UP001140094">
    <property type="component" value="Unassembled WGS sequence"/>
</dbReference>
<protein>
    <recommendedName>
        <fullName evidence="6">RanBP2-type domain-containing protein</fullName>
    </recommendedName>
</protein>
<reference evidence="7" key="1">
    <citation type="submission" date="2022-07" db="EMBL/GenBank/DDBJ databases">
        <title>Phylogenomic reconstructions and comparative analyses of Kickxellomycotina fungi.</title>
        <authorList>
            <person name="Reynolds N.K."/>
            <person name="Stajich J.E."/>
            <person name="Barry K."/>
            <person name="Grigoriev I.V."/>
            <person name="Crous P."/>
            <person name="Smith M.E."/>
        </authorList>
    </citation>
    <scope>NUCLEOTIDE SEQUENCE</scope>
    <source>
        <strain evidence="7">NRRL 1565</strain>
    </source>
</reference>
<dbReference type="OrthoDB" id="248320at2759"/>
<feature type="region of interest" description="Disordered" evidence="5">
    <location>
        <begin position="374"/>
        <end position="554"/>
    </location>
</feature>
<feature type="region of interest" description="Disordered" evidence="5">
    <location>
        <begin position="876"/>
        <end position="964"/>
    </location>
</feature>
<feature type="compositionally biased region" description="Basic and acidic residues" evidence="5">
    <location>
        <begin position="346"/>
        <end position="361"/>
    </location>
</feature>
<dbReference type="InterPro" id="IPR001876">
    <property type="entry name" value="Znf_RanBP2"/>
</dbReference>
<feature type="compositionally biased region" description="Acidic residues" evidence="5">
    <location>
        <begin position="97"/>
        <end position="117"/>
    </location>
</feature>
<feature type="compositionally biased region" description="Low complexity" evidence="5">
    <location>
        <begin position="582"/>
        <end position="602"/>
    </location>
</feature>
<keyword evidence="2 4" id="KW-0863">Zinc-finger</keyword>
<feature type="compositionally biased region" description="Acidic residues" evidence="5">
    <location>
        <begin position="635"/>
        <end position="657"/>
    </location>
</feature>
<gene>
    <name evidence="7" type="ORF">H4R20_001882</name>
</gene>
<name>A0A9W8HYQ9_9FUNG</name>
<dbReference type="PROSITE" id="PS01358">
    <property type="entry name" value="ZF_RANBP2_1"/>
    <property type="match status" value="1"/>
</dbReference>
<feature type="compositionally biased region" description="Basic and acidic residues" evidence="5">
    <location>
        <begin position="619"/>
        <end position="631"/>
    </location>
</feature>
<evidence type="ECO:0000313" key="8">
    <source>
        <dbReference type="Proteomes" id="UP001140094"/>
    </source>
</evidence>
<feature type="compositionally biased region" description="Polar residues" evidence="5">
    <location>
        <begin position="879"/>
        <end position="914"/>
    </location>
</feature>
<evidence type="ECO:0000259" key="6">
    <source>
        <dbReference type="PROSITE" id="PS50199"/>
    </source>
</evidence>
<feature type="domain" description="RanBP2-type" evidence="6">
    <location>
        <begin position="47"/>
        <end position="77"/>
    </location>
</feature>
<evidence type="ECO:0000256" key="2">
    <source>
        <dbReference type="ARBA" id="ARBA00022771"/>
    </source>
</evidence>
<feature type="compositionally biased region" description="Low complexity" evidence="5">
    <location>
        <begin position="118"/>
        <end position="127"/>
    </location>
</feature>
<evidence type="ECO:0000313" key="7">
    <source>
        <dbReference type="EMBL" id="KAJ2805956.1"/>
    </source>
</evidence>
<dbReference type="EMBL" id="JANBUO010000240">
    <property type="protein sequence ID" value="KAJ2805956.1"/>
    <property type="molecule type" value="Genomic_DNA"/>
</dbReference>
<evidence type="ECO:0000256" key="3">
    <source>
        <dbReference type="ARBA" id="ARBA00022833"/>
    </source>
</evidence>
<feature type="compositionally biased region" description="Low complexity" evidence="5">
    <location>
        <begin position="431"/>
        <end position="440"/>
    </location>
</feature>
<dbReference type="AlphaFoldDB" id="A0A9W8HYQ9"/>
<feature type="compositionally biased region" description="Basic and acidic residues" evidence="5">
    <location>
        <begin position="517"/>
        <end position="544"/>
    </location>
</feature>
<feature type="compositionally biased region" description="Basic and acidic residues" evidence="5">
    <location>
        <begin position="319"/>
        <end position="333"/>
    </location>
</feature>
<comment type="caution">
    <text evidence="7">The sequence shown here is derived from an EMBL/GenBank/DDBJ whole genome shotgun (WGS) entry which is preliminary data.</text>
</comment>
<dbReference type="Pfam" id="PF00641">
    <property type="entry name" value="Zn_ribbon_RanBP"/>
    <property type="match status" value="1"/>
</dbReference>
<sequence length="964" mass="99060">MFLKALFKTAFQALTEMGLPFTSFVPPGGAAPAPTVATTTSTSDTKSEGVEWICDTCDLKNIASAAKCIVCDAEKPANPRLASSITSTFQPRAAPEDTAEDSFSSDELSGDESEVSESDSGSSVGSSEDSESSLAEPTDELSVSDAASDHDDAHLDLPVDKQTTAARPGGKETDNTPVSEDDKSSKSLPEDMEAATALADGAPIAEDDKGNVAVSNVKVSDAASTDGVSIAKDDNSDAFLAGDKEADAEFADKGVDNVPISRQKESDAALSEDKAAPAESTGEKVESKPDSDSDDAIPAHANSAVPGTGLVVEETNDEAAFKDNGADLARSETKASNVEIPPGEPVGKDSGSDKQAEEHKSYFAALKEAILDHVDSNSADSAPVDAEAETTTEKHATVSDTEQQAISKFEGSESDVASIVDGSELSEDGDATAAARPTAASEDHDSDGFVHVSQQASQTEDREDDARSSTLAIIRENSEEISETAGRGVSPDGSDVPHKSDDTDVDASAKVPSEEAVESKSAEAGDNAEHKEGAQKEQLPEPAKDASIGDQDDIDKFDIDRLQILFGRASVEYIVEQALDVSYSGDSESESESASGAPEIASPVEVPPSGELDAPESVATDKPEPAAKDESESAALEEPEPVVAEEPEPVVADEPDVDAQTPAADLSSEDVLHNDRLPMPAALEKSLTGSSGDFVMLSHPDENINDLTSGSASSSGDDKSDDNFSMGDVAAGIDHASAGATADLQPSEASESPAIGSRSDSDYDSDDSLPKAEPPKVAAIAAVEPSSKGSNDAKSFFKAGRLGNFGGKSTFSVQKAPGFSQPTVFAASSPSSIPAFGSKLGKPVFGVGSMSSFGAKSAAGGSQAQTASFANLSKKMPTGFSQHSAGSQNQFAVLRESSGSPDSMVSNDSNSSAFLQGGSRGAFGRGFGSPKPRDLGKPVNSSDPIRSIIQGDDSDAAVSDSDSD</sequence>
<proteinExistence type="predicted"/>
<feature type="compositionally biased region" description="Basic and acidic residues" evidence="5">
    <location>
        <begin position="147"/>
        <end position="159"/>
    </location>
</feature>
<feature type="region of interest" description="Disordered" evidence="5">
    <location>
        <begin position="582"/>
        <end position="792"/>
    </location>
</feature>
<feature type="compositionally biased region" description="Gly residues" evidence="5">
    <location>
        <begin position="918"/>
        <end position="927"/>
    </location>
</feature>
<feature type="region of interest" description="Disordered" evidence="5">
    <location>
        <begin position="82"/>
        <end position="212"/>
    </location>
</feature>
<evidence type="ECO:0000256" key="1">
    <source>
        <dbReference type="ARBA" id="ARBA00022723"/>
    </source>
</evidence>
<keyword evidence="1" id="KW-0479">Metal-binding</keyword>
<dbReference type="GO" id="GO:0008270">
    <property type="term" value="F:zinc ion binding"/>
    <property type="evidence" value="ECO:0007669"/>
    <property type="project" value="UniProtKB-KW"/>
</dbReference>
<organism evidence="7 8">
    <name type="scientific">Coemansia guatemalensis</name>
    <dbReference type="NCBI Taxonomy" id="2761395"/>
    <lineage>
        <taxon>Eukaryota</taxon>
        <taxon>Fungi</taxon>
        <taxon>Fungi incertae sedis</taxon>
        <taxon>Zoopagomycota</taxon>
        <taxon>Kickxellomycotina</taxon>
        <taxon>Kickxellomycetes</taxon>
        <taxon>Kickxellales</taxon>
        <taxon>Kickxellaceae</taxon>
        <taxon>Coemansia</taxon>
    </lineage>
</organism>
<evidence type="ECO:0000256" key="4">
    <source>
        <dbReference type="PROSITE-ProRule" id="PRU00322"/>
    </source>
</evidence>
<keyword evidence="8" id="KW-1185">Reference proteome</keyword>